<keyword evidence="1 2" id="KW-0436">Ligase</keyword>
<reference evidence="2" key="1">
    <citation type="submission" date="2013-08" db="EMBL/GenBank/DDBJ databases">
        <authorList>
            <person name="Mendez C."/>
            <person name="Richter M."/>
            <person name="Ferrer M."/>
            <person name="Sanchez J."/>
        </authorList>
    </citation>
    <scope>NUCLEOTIDE SEQUENCE</scope>
</reference>
<reference evidence="2" key="2">
    <citation type="journal article" date="2014" name="ISME J.">
        <title>Microbial stratification in low pH oxic and suboxic macroscopic growths along an acid mine drainage.</title>
        <authorList>
            <person name="Mendez-Garcia C."/>
            <person name="Mesa V."/>
            <person name="Sprenger R.R."/>
            <person name="Richter M."/>
            <person name="Diez M.S."/>
            <person name="Solano J."/>
            <person name="Bargiela R."/>
            <person name="Golyshina O.V."/>
            <person name="Manteca A."/>
            <person name="Ramos J.L."/>
            <person name="Gallego J.R."/>
            <person name="Llorente I."/>
            <person name="Martins Dos Santos V.A."/>
            <person name="Jensen O.N."/>
            <person name="Pelaez A.I."/>
            <person name="Sanchez J."/>
            <person name="Ferrer M."/>
        </authorList>
    </citation>
    <scope>NUCLEOTIDE SEQUENCE</scope>
</reference>
<evidence type="ECO:0000313" key="2">
    <source>
        <dbReference type="EMBL" id="EQD52463.1"/>
    </source>
</evidence>
<dbReference type="InterPro" id="IPR042099">
    <property type="entry name" value="ANL_N_sf"/>
</dbReference>
<dbReference type="EMBL" id="AUZZ01004610">
    <property type="protein sequence ID" value="EQD52463.1"/>
    <property type="molecule type" value="Genomic_DNA"/>
</dbReference>
<dbReference type="PANTHER" id="PTHR43352:SF1">
    <property type="entry name" value="ANTHRANILATE--COA LIGASE"/>
    <property type="match status" value="1"/>
</dbReference>
<sequence>MLDGVGSTEALHMFMCNRVGEEHPGTSGRPVDGYEVKLIDGDGIEVTGPESPG</sequence>
<dbReference type="AlphaFoldDB" id="T1A6E5"/>
<feature type="non-terminal residue" evidence="2">
    <location>
        <position position="53"/>
    </location>
</feature>
<protein>
    <submittedName>
        <fullName evidence="2">AMP-dependent synthetase and ligase domain protein</fullName>
    </submittedName>
</protein>
<name>T1A6E5_9ZZZZ</name>
<accession>T1A6E5</accession>
<organism evidence="2">
    <name type="scientific">mine drainage metagenome</name>
    <dbReference type="NCBI Taxonomy" id="410659"/>
    <lineage>
        <taxon>unclassified sequences</taxon>
        <taxon>metagenomes</taxon>
        <taxon>ecological metagenomes</taxon>
    </lineage>
</organism>
<dbReference type="PANTHER" id="PTHR43352">
    <property type="entry name" value="ACETYL-COA SYNTHETASE"/>
    <property type="match status" value="1"/>
</dbReference>
<dbReference type="SUPFAM" id="SSF56801">
    <property type="entry name" value="Acetyl-CoA synthetase-like"/>
    <property type="match status" value="1"/>
</dbReference>
<dbReference type="GO" id="GO:0016878">
    <property type="term" value="F:acid-thiol ligase activity"/>
    <property type="evidence" value="ECO:0007669"/>
    <property type="project" value="TreeGrafter"/>
</dbReference>
<dbReference type="Gene3D" id="3.40.50.12780">
    <property type="entry name" value="N-terminal domain of ligase-like"/>
    <property type="match status" value="1"/>
</dbReference>
<proteinExistence type="predicted"/>
<gene>
    <name evidence="2" type="ORF">B2A_06512</name>
</gene>
<evidence type="ECO:0000256" key="1">
    <source>
        <dbReference type="ARBA" id="ARBA00022598"/>
    </source>
</evidence>
<comment type="caution">
    <text evidence="2">The sequence shown here is derived from an EMBL/GenBank/DDBJ whole genome shotgun (WGS) entry which is preliminary data.</text>
</comment>
<dbReference type="GO" id="GO:0044550">
    <property type="term" value="P:secondary metabolite biosynthetic process"/>
    <property type="evidence" value="ECO:0007669"/>
    <property type="project" value="TreeGrafter"/>
</dbReference>